<name>A0A7G5XMX0_9BACT</name>
<dbReference type="GO" id="GO:0002949">
    <property type="term" value="P:tRNA threonylcarbamoyladenosine modification"/>
    <property type="evidence" value="ECO:0007669"/>
    <property type="project" value="InterPro"/>
</dbReference>
<keyword evidence="4" id="KW-0963">Cytoplasm</keyword>
<evidence type="ECO:0000256" key="4">
    <source>
        <dbReference type="ARBA" id="ARBA00022490"/>
    </source>
</evidence>
<dbReference type="AlphaFoldDB" id="A0A7G5XMX0"/>
<dbReference type="SUPFAM" id="SSF52540">
    <property type="entry name" value="P-loop containing nucleoside triphosphate hydrolases"/>
    <property type="match status" value="1"/>
</dbReference>
<dbReference type="GO" id="GO:0005737">
    <property type="term" value="C:cytoplasm"/>
    <property type="evidence" value="ECO:0007669"/>
    <property type="project" value="UniProtKB-SubCell"/>
</dbReference>
<sequence length="139" mass="15576">MQLTFSLQNIREAAAQVWQQLQQYKVWAFEAPMGSGKTTFIHALCDVLGVRDAVGSPTFSIINQYQSSDGKMICHLDLYRMKDEEEAIEAGVEDVLYSGDLCLVEWPGKAADLFPDDTVYLSIEVIDANTRRITAKVPK</sequence>
<evidence type="ECO:0000256" key="10">
    <source>
        <dbReference type="ARBA" id="ARBA00032441"/>
    </source>
</evidence>
<dbReference type="GO" id="GO:0005524">
    <property type="term" value="F:ATP binding"/>
    <property type="evidence" value="ECO:0007669"/>
    <property type="project" value="UniProtKB-KW"/>
</dbReference>
<keyword evidence="8" id="KW-0067">ATP-binding</keyword>
<gene>
    <name evidence="11" type="primary">tsaE</name>
    <name evidence="11" type="ORF">H4075_17340</name>
</gene>
<comment type="similarity">
    <text evidence="2">Belongs to the TsaE family.</text>
</comment>
<keyword evidence="9" id="KW-0460">Magnesium</keyword>
<keyword evidence="7" id="KW-0547">Nucleotide-binding</keyword>
<organism evidence="11 12">
    <name type="scientific">Lacibacter sediminis</name>
    <dbReference type="NCBI Taxonomy" id="2760713"/>
    <lineage>
        <taxon>Bacteria</taxon>
        <taxon>Pseudomonadati</taxon>
        <taxon>Bacteroidota</taxon>
        <taxon>Chitinophagia</taxon>
        <taxon>Chitinophagales</taxon>
        <taxon>Chitinophagaceae</taxon>
        <taxon>Lacibacter</taxon>
    </lineage>
</organism>
<accession>A0A7G5XMX0</accession>
<keyword evidence="5" id="KW-0819">tRNA processing</keyword>
<dbReference type="PANTHER" id="PTHR33540:SF2">
    <property type="entry name" value="TRNA THREONYLCARBAMOYLADENOSINE BIOSYNTHESIS PROTEIN TSAE"/>
    <property type="match status" value="1"/>
</dbReference>
<evidence type="ECO:0000256" key="3">
    <source>
        <dbReference type="ARBA" id="ARBA00019010"/>
    </source>
</evidence>
<comment type="subcellular location">
    <subcellularLocation>
        <location evidence="1">Cytoplasm</location>
    </subcellularLocation>
</comment>
<dbReference type="Gene3D" id="3.40.50.300">
    <property type="entry name" value="P-loop containing nucleotide triphosphate hydrolases"/>
    <property type="match status" value="1"/>
</dbReference>
<protein>
    <recommendedName>
        <fullName evidence="3">tRNA threonylcarbamoyladenosine biosynthesis protein TsaE</fullName>
    </recommendedName>
    <alternativeName>
        <fullName evidence="10">t(6)A37 threonylcarbamoyladenosine biosynthesis protein TsaE</fullName>
    </alternativeName>
</protein>
<dbReference type="PANTHER" id="PTHR33540">
    <property type="entry name" value="TRNA THREONYLCARBAMOYLADENOSINE BIOSYNTHESIS PROTEIN TSAE"/>
    <property type="match status" value="1"/>
</dbReference>
<keyword evidence="6" id="KW-0479">Metal-binding</keyword>
<dbReference type="NCBIfam" id="TIGR00150">
    <property type="entry name" value="T6A_YjeE"/>
    <property type="match status" value="1"/>
</dbReference>
<evidence type="ECO:0000256" key="9">
    <source>
        <dbReference type="ARBA" id="ARBA00022842"/>
    </source>
</evidence>
<evidence type="ECO:0000256" key="2">
    <source>
        <dbReference type="ARBA" id="ARBA00007599"/>
    </source>
</evidence>
<dbReference type="GO" id="GO:0046872">
    <property type="term" value="F:metal ion binding"/>
    <property type="evidence" value="ECO:0007669"/>
    <property type="project" value="UniProtKB-KW"/>
</dbReference>
<evidence type="ECO:0000256" key="8">
    <source>
        <dbReference type="ARBA" id="ARBA00022840"/>
    </source>
</evidence>
<dbReference type="Pfam" id="PF02367">
    <property type="entry name" value="TsaE"/>
    <property type="match status" value="1"/>
</dbReference>
<dbReference type="InterPro" id="IPR027417">
    <property type="entry name" value="P-loop_NTPase"/>
</dbReference>
<dbReference type="Proteomes" id="UP000515344">
    <property type="component" value="Chromosome"/>
</dbReference>
<keyword evidence="12" id="KW-1185">Reference proteome</keyword>
<evidence type="ECO:0000313" key="11">
    <source>
        <dbReference type="EMBL" id="QNA46823.1"/>
    </source>
</evidence>
<dbReference type="InterPro" id="IPR003442">
    <property type="entry name" value="T6A_TsaE"/>
</dbReference>
<proteinExistence type="inferred from homology"/>
<reference evidence="12" key="1">
    <citation type="submission" date="2020-08" db="EMBL/GenBank/DDBJ databases">
        <title>Lacibacter sp. S13-6-6 genome sequencing.</title>
        <authorList>
            <person name="Jin L."/>
        </authorList>
    </citation>
    <scope>NUCLEOTIDE SEQUENCE [LARGE SCALE GENOMIC DNA]</scope>
    <source>
        <strain evidence="12">S13-6-6</strain>
    </source>
</reference>
<evidence type="ECO:0000256" key="6">
    <source>
        <dbReference type="ARBA" id="ARBA00022723"/>
    </source>
</evidence>
<dbReference type="KEGG" id="lacs:H4075_17340"/>
<evidence type="ECO:0000256" key="7">
    <source>
        <dbReference type="ARBA" id="ARBA00022741"/>
    </source>
</evidence>
<evidence type="ECO:0000313" key="12">
    <source>
        <dbReference type="Proteomes" id="UP000515344"/>
    </source>
</evidence>
<evidence type="ECO:0000256" key="1">
    <source>
        <dbReference type="ARBA" id="ARBA00004496"/>
    </source>
</evidence>
<dbReference type="EMBL" id="CP060007">
    <property type="protein sequence ID" value="QNA46823.1"/>
    <property type="molecule type" value="Genomic_DNA"/>
</dbReference>
<evidence type="ECO:0000256" key="5">
    <source>
        <dbReference type="ARBA" id="ARBA00022694"/>
    </source>
</evidence>